<dbReference type="PROSITE" id="PS50522">
    <property type="entry name" value="RDRP_PHAGE"/>
    <property type="match status" value="1"/>
</dbReference>
<keyword evidence="2 11" id="KW-0696">RNA-directed RNA polymerase</keyword>
<evidence type="ECO:0000313" key="12">
    <source>
        <dbReference type="Proteomes" id="UP000680894"/>
    </source>
</evidence>
<evidence type="ECO:0000256" key="9">
    <source>
        <dbReference type="PIRSR" id="PIRSR605093-1"/>
    </source>
</evidence>
<dbReference type="InterPro" id="IPR007096">
    <property type="entry name" value="RNA-dir_Rpol_cat_phage"/>
</dbReference>
<proteinExistence type="predicted"/>
<organism evidence="11 12">
    <name type="scientific">ssRNA phage SRR7976299_8</name>
    <dbReference type="NCBI Taxonomy" id="2786648"/>
    <lineage>
        <taxon>Viruses</taxon>
        <taxon>Riboviria</taxon>
        <taxon>Orthornavirae</taxon>
        <taxon>Lenarviricota</taxon>
        <taxon>Leviviricetes</taxon>
        <taxon>Norzivirales</taxon>
        <taxon>Fiersviridae</taxon>
        <taxon>Cauhldivirus</taxon>
        <taxon>Cauhldivirus limenecus</taxon>
    </lineage>
</organism>
<dbReference type="GO" id="GO:0003968">
    <property type="term" value="F:RNA-directed RNA polymerase activity"/>
    <property type="evidence" value="ECO:0007669"/>
    <property type="project" value="UniProtKB-KW"/>
</dbReference>
<keyword evidence="12" id="KW-1185">Reference proteome</keyword>
<keyword evidence="9" id="KW-0460">Magnesium</keyword>
<evidence type="ECO:0000256" key="1">
    <source>
        <dbReference type="ARBA" id="ARBA00012494"/>
    </source>
</evidence>
<evidence type="ECO:0000256" key="6">
    <source>
        <dbReference type="ARBA" id="ARBA00022953"/>
    </source>
</evidence>
<keyword evidence="4" id="KW-0548">Nucleotidyltransferase</keyword>
<evidence type="ECO:0000259" key="10">
    <source>
        <dbReference type="PROSITE" id="PS50522"/>
    </source>
</evidence>
<dbReference type="GO" id="GO:0000166">
    <property type="term" value="F:nucleotide binding"/>
    <property type="evidence" value="ECO:0007669"/>
    <property type="project" value="UniProtKB-KW"/>
</dbReference>
<protein>
    <recommendedName>
        <fullName evidence="1">RNA-directed RNA polymerase</fullName>
        <ecNumber evidence="1">2.7.7.48</ecNumber>
    </recommendedName>
    <alternativeName>
        <fullName evidence="7">RNA replicase beta chain</fullName>
    </alternativeName>
</protein>
<name>A0A8S5L0U8_9VIRU</name>
<dbReference type="InterPro" id="IPR043502">
    <property type="entry name" value="DNA/RNA_pol_sf"/>
</dbReference>
<evidence type="ECO:0000256" key="7">
    <source>
        <dbReference type="ARBA" id="ARBA00030248"/>
    </source>
</evidence>
<comment type="cofactor">
    <cofactor evidence="9">
        <name>Mg(2+)</name>
        <dbReference type="ChEBI" id="CHEBI:18420"/>
    </cofactor>
    <text evidence="9">Binds 2 Mg(2+) per subunit.</text>
</comment>
<dbReference type="RefSeq" id="YP_010769187.1">
    <property type="nucleotide sequence ID" value="NC_073902.1"/>
</dbReference>
<evidence type="ECO:0000313" key="11">
    <source>
        <dbReference type="EMBL" id="DAD51063.1"/>
    </source>
</evidence>
<keyword evidence="6" id="KW-0693">Viral RNA replication</keyword>
<dbReference type="EMBL" id="BK013707">
    <property type="protein sequence ID" value="DAD51063.1"/>
    <property type="molecule type" value="Genomic_RNA"/>
</dbReference>
<reference evidence="11" key="1">
    <citation type="submission" date="2020-09" db="EMBL/GenBank/DDBJ databases">
        <title>Leviviricetes taxonomy.</title>
        <authorList>
            <person name="Stockdale S.R."/>
            <person name="Callanan J."/>
            <person name="Adriaenssens E.M."/>
            <person name="Kuhn J.H."/>
            <person name="Rumnieks J."/>
            <person name="Shkoporov A."/>
            <person name="Draper L.A."/>
            <person name="Ross P."/>
            <person name="Hill C."/>
        </authorList>
    </citation>
    <scope>NUCLEOTIDE SEQUENCE</scope>
</reference>
<feature type="binding site" evidence="9">
    <location>
        <position position="371"/>
    </location>
    <ligand>
        <name>Mg(2+)</name>
        <dbReference type="ChEBI" id="CHEBI:18420"/>
        <label>2</label>
    </ligand>
</feature>
<keyword evidence="3" id="KW-0808">Transferase</keyword>
<keyword evidence="5" id="KW-0547">Nucleotide-binding</keyword>
<dbReference type="KEGG" id="vg:80398130"/>
<dbReference type="InterPro" id="IPR005093">
    <property type="entry name" value="RNArep_beta"/>
</dbReference>
<keyword evidence="9" id="KW-0479">Metal-binding</keyword>
<dbReference type="EC" id="2.7.7.48" evidence="1"/>
<accession>A0A8S5L0U8</accession>
<dbReference type="SUPFAM" id="SSF56672">
    <property type="entry name" value="DNA/RNA polymerases"/>
    <property type="match status" value="1"/>
</dbReference>
<dbReference type="Pfam" id="PF03431">
    <property type="entry name" value="RNA_replicase_B"/>
    <property type="match status" value="1"/>
</dbReference>
<feature type="binding site" evidence="9">
    <location>
        <position position="291"/>
    </location>
    <ligand>
        <name>Mg(2+)</name>
        <dbReference type="ChEBI" id="CHEBI:18420"/>
        <label>2</label>
    </ligand>
</feature>
<dbReference type="Proteomes" id="UP000680894">
    <property type="component" value="Segment"/>
</dbReference>
<dbReference type="GeneID" id="80398130"/>
<feature type="binding site" evidence="9">
    <location>
        <position position="370"/>
    </location>
    <ligand>
        <name>Mg(2+)</name>
        <dbReference type="ChEBI" id="CHEBI:18420"/>
        <label>2</label>
    </ligand>
</feature>
<sequence>MHQLDHWLAEYTPSESLDLMRTLALMHCEQVTDSRARPIELLIRRGDIKGLCEYSLDPSETGWDPLELYHCRQAVALFSKIESLDIGIDKEAAATETFREAEALCKSTNLALRAHRLGAFSYRPQVESWLYTASRKIAAVLGPVPPSFSKLRYRFGKGATTLTKKRYASLRSKFADGVSCSEELLPAASAVLGELPALCEAWASALSHTEEESWYSVPVHLHNGRLEFVPKTCKTHRAVVTEPVLNGLVQLAQGDDLAVRLRRAGVDIRDQSLNQRLAERGSRDGDLATIDLKSASDTVALELVYHLLPLDWAHYLSRSRTGTILVRGESVKLEKFSSMGNGYTFPLETLIFWGLASAVCDGEIVSVYGDDIIVPSARFDEVVELLKTVGFIPNEKKSYAKGPFRESCGRDYYKGTDVRPYFQKKWVSPASLFVLHNFYVRRGLPQFSEIVRGWIKPALQIYGPDGYGDGHLLGDFEKVRKTSLLRGGWGGYTFKTYVKKAPKDLRPEMPTDLCLPSYAVYTSNSVTKWPGTLASNVLKYPRGFFHRSTHGVFRDTLPIPVSKAEDGSDVKALDFPASDSQAVYKRVSVYTF</sequence>
<dbReference type="GO" id="GO:0039694">
    <property type="term" value="P:viral RNA genome replication"/>
    <property type="evidence" value="ECO:0007669"/>
    <property type="project" value="InterPro"/>
</dbReference>
<evidence type="ECO:0000256" key="4">
    <source>
        <dbReference type="ARBA" id="ARBA00022695"/>
    </source>
</evidence>
<dbReference type="GO" id="GO:0046872">
    <property type="term" value="F:metal ion binding"/>
    <property type="evidence" value="ECO:0007669"/>
    <property type="project" value="UniProtKB-KW"/>
</dbReference>
<evidence type="ECO:0000256" key="2">
    <source>
        <dbReference type="ARBA" id="ARBA00022484"/>
    </source>
</evidence>
<evidence type="ECO:0000256" key="3">
    <source>
        <dbReference type="ARBA" id="ARBA00022679"/>
    </source>
</evidence>
<feature type="domain" description="RdRp catalytic" evidence="10">
    <location>
        <begin position="276"/>
        <end position="402"/>
    </location>
</feature>
<evidence type="ECO:0000256" key="5">
    <source>
        <dbReference type="ARBA" id="ARBA00022741"/>
    </source>
</evidence>
<comment type="catalytic activity">
    <reaction evidence="8">
        <text>RNA(n) + a ribonucleoside 5'-triphosphate = RNA(n+1) + diphosphate</text>
        <dbReference type="Rhea" id="RHEA:21248"/>
        <dbReference type="Rhea" id="RHEA-COMP:14527"/>
        <dbReference type="Rhea" id="RHEA-COMP:17342"/>
        <dbReference type="ChEBI" id="CHEBI:33019"/>
        <dbReference type="ChEBI" id="CHEBI:61557"/>
        <dbReference type="ChEBI" id="CHEBI:140395"/>
        <dbReference type="EC" id="2.7.7.48"/>
    </reaction>
</comment>
<evidence type="ECO:0000256" key="8">
    <source>
        <dbReference type="ARBA" id="ARBA00048744"/>
    </source>
</evidence>
<gene>
    <name evidence="11" type="primary">SRR7976299_8_4</name>
</gene>